<dbReference type="UniPathway" id="UPA00038">
    <property type="reaction ID" value="UER00491"/>
</dbReference>
<evidence type="ECO:0000256" key="4">
    <source>
        <dbReference type="ARBA" id="ARBA00023002"/>
    </source>
</evidence>
<dbReference type="PANTHER" id="PTHR43750:SF3">
    <property type="entry name" value="UDP-GLUCOSE 6-DEHYDROGENASE TUAD"/>
    <property type="match status" value="1"/>
</dbReference>
<gene>
    <name evidence="13" type="ORF">ENJ78_01065</name>
</gene>
<reference evidence="13" key="1">
    <citation type="journal article" date="2020" name="mSystems">
        <title>Genome- and Community-Level Interaction Insights into Carbon Utilization and Element Cycling Functions of Hydrothermarchaeota in Hydrothermal Sediment.</title>
        <authorList>
            <person name="Zhou Z."/>
            <person name="Liu Y."/>
            <person name="Xu W."/>
            <person name="Pan J."/>
            <person name="Luo Z.H."/>
            <person name="Li M."/>
        </authorList>
    </citation>
    <scope>NUCLEOTIDE SEQUENCE [LARGE SCALE GENOMIC DNA]</scope>
    <source>
        <strain evidence="13">HyVt-517</strain>
    </source>
</reference>
<dbReference type="SUPFAM" id="SSF48179">
    <property type="entry name" value="6-phosphogluconate dehydrogenase C-terminal domain-like"/>
    <property type="match status" value="1"/>
</dbReference>
<feature type="binding site" evidence="10">
    <location>
        <begin position="156"/>
        <end position="159"/>
    </location>
    <ligand>
        <name>substrate</name>
    </ligand>
</feature>
<dbReference type="GO" id="GO:0051287">
    <property type="term" value="F:NAD binding"/>
    <property type="evidence" value="ECO:0007669"/>
    <property type="project" value="InterPro"/>
</dbReference>
<dbReference type="GO" id="GO:0006065">
    <property type="term" value="P:UDP-glucuronate biosynthetic process"/>
    <property type="evidence" value="ECO:0007669"/>
    <property type="project" value="UniProtKB-UniPathway"/>
</dbReference>
<dbReference type="AlphaFoldDB" id="A0A7V5J169"/>
<dbReference type="SMART" id="SM00984">
    <property type="entry name" value="UDPG_MGDP_dh_C"/>
    <property type="match status" value="1"/>
</dbReference>
<evidence type="ECO:0000256" key="8">
    <source>
        <dbReference type="PIRNR" id="PIRNR000124"/>
    </source>
</evidence>
<feature type="binding site" evidence="11">
    <location>
        <position position="35"/>
    </location>
    <ligand>
        <name>NAD(+)</name>
        <dbReference type="ChEBI" id="CHEBI:57540"/>
    </ligand>
</feature>
<dbReference type="EMBL" id="DRNS01000079">
    <property type="protein sequence ID" value="HHH14279.1"/>
    <property type="molecule type" value="Genomic_DNA"/>
</dbReference>
<evidence type="ECO:0000256" key="7">
    <source>
        <dbReference type="ARBA" id="ARBA00053241"/>
    </source>
</evidence>
<dbReference type="InterPro" id="IPR028357">
    <property type="entry name" value="UDPglc_DH_bac"/>
</dbReference>
<dbReference type="InterPro" id="IPR036220">
    <property type="entry name" value="UDP-Glc/GDP-Man_DH_C_sf"/>
</dbReference>
<dbReference type="PANTHER" id="PTHR43750">
    <property type="entry name" value="UDP-GLUCOSE 6-DEHYDROGENASE TUAD"/>
    <property type="match status" value="1"/>
</dbReference>
<evidence type="ECO:0000256" key="2">
    <source>
        <dbReference type="ARBA" id="ARBA00006601"/>
    </source>
</evidence>
<evidence type="ECO:0000256" key="10">
    <source>
        <dbReference type="PIRSR" id="PIRSR500134-2"/>
    </source>
</evidence>
<evidence type="ECO:0000256" key="6">
    <source>
        <dbReference type="ARBA" id="ARBA00047473"/>
    </source>
</evidence>
<feature type="binding site" evidence="10">
    <location>
        <position position="325"/>
    </location>
    <ligand>
        <name>substrate</name>
    </ligand>
</feature>
<comment type="caution">
    <text evidence="13">The sequence shown here is derived from an EMBL/GenBank/DDBJ whole genome shotgun (WGS) entry which is preliminary data.</text>
</comment>
<dbReference type="PIRSF" id="PIRSF500134">
    <property type="entry name" value="UDPglc_DH_bac"/>
    <property type="match status" value="1"/>
</dbReference>
<keyword evidence="4 8" id="KW-0560">Oxidoreductase</keyword>
<dbReference type="InterPro" id="IPR008927">
    <property type="entry name" value="6-PGluconate_DH-like_C_sf"/>
</dbReference>
<dbReference type="Gene3D" id="3.40.50.720">
    <property type="entry name" value="NAD(P)-binding Rossmann-like Domain"/>
    <property type="match status" value="2"/>
</dbReference>
<dbReference type="Proteomes" id="UP000886106">
    <property type="component" value="Unassembled WGS sequence"/>
</dbReference>
<accession>A0A7V5J169</accession>
<dbReference type="SUPFAM" id="SSF51735">
    <property type="entry name" value="NAD(P)-binding Rossmann-fold domains"/>
    <property type="match status" value="1"/>
</dbReference>
<feature type="binding site" evidence="10">
    <location>
        <begin position="253"/>
        <end position="257"/>
    </location>
    <ligand>
        <name>substrate</name>
    </ligand>
</feature>
<dbReference type="InterPro" id="IPR014027">
    <property type="entry name" value="UDP-Glc/GDP-Man_DH_C"/>
</dbReference>
<comment type="function">
    <text evidence="7">Catalyzes the conversion of UDP-glucose into UDP-glucuronate, one of the precursors of teichuronic acid.</text>
</comment>
<feature type="binding site" evidence="11">
    <location>
        <position position="87"/>
    </location>
    <ligand>
        <name>NAD(+)</name>
        <dbReference type="ChEBI" id="CHEBI:57540"/>
    </ligand>
</feature>
<dbReference type="FunFam" id="1.20.5.100:FF:000001">
    <property type="entry name" value="UDP-glucose 6-dehydrogenase"/>
    <property type="match status" value="1"/>
</dbReference>
<dbReference type="InterPro" id="IPR017476">
    <property type="entry name" value="UDP-Glc/GDP-Man"/>
</dbReference>
<name>A0A7V5J169_UNCKA</name>
<dbReference type="SUPFAM" id="SSF52413">
    <property type="entry name" value="UDP-glucose/GDP-mannose dehydrogenase C-terminal domain"/>
    <property type="match status" value="1"/>
</dbReference>
<dbReference type="PIRSF" id="PIRSF000124">
    <property type="entry name" value="UDPglc_GDPman_dh"/>
    <property type="match status" value="1"/>
</dbReference>
<evidence type="ECO:0000256" key="11">
    <source>
        <dbReference type="PIRSR" id="PIRSR500134-3"/>
    </source>
</evidence>
<dbReference type="NCBIfam" id="TIGR03026">
    <property type="entry name" value="NDP-sugDHase"/>
    <property type="match status" value="1"/>
</dbReference>
<evidence type="ECO:0000313" key="13">
    <source>
        <dbReference type="EMBL" id="HHH14279.1"/>
    </source>
</evidence>
<sequence length="439" mass="48602">MNISIIGTGYVGLVSGAVFADWGHNVLCLDVDKEKIKNIKKGKMPIYEEGLEELVNRVQNVEKRFDVTTNYKKAVEHADLIFICVGTPGNSQGAADLSYVFSAAESIGKNLPSNRFTVVVTKSTVPVGTHNKVKEYILKGAGNRKVNFAVASNPEFLREGTSIYDANHTDRVVIGSDSKKALNLLERLYKHLNSPIVKTDLASAELIKYAANAFLATKISFINEISQICERTGADVKDVALGMGLDNRIGPKFLNAGIGYGGSCFPKDVEALYRTSSENFYDFRLLRGVMDANERQKNYFLEKVFRKYGKNLSGNVFGVLGLAFKNGTDDTRKSVAIEVVKLLRGAGATLHVFDPAAMENAKKTLGFDNIKYVNSSPKVFNKADAVFILTEWPEFAELDYSKLLKKMRKKVIFDGRNLLNPKEMKKLKAEYFGVGRAKV</sequence>
<evidence type="ECO:0000259" key="12">
    <source>
        <dbReference type="SMART" id="SM00984"/>
    </source>
</evidence>
<evidence type="ECO:0000256" key="1">
    <source>
        <dbReference type="ARBA" id="ARBA00004701"/>
    </source>
</evidence>
<dbReference type="InterPro" id="IPR014026">
    <property type="entry name" value="UDP-Glc/GDP-Man_DH_dimer"/>
</dbReference>
<evidence type="ECO:0000256" key="9">
    <source>
        <dbReference type="PIRSR" id="PIRSR500134-1"/>
    </source>
</evidence>
<feature type="binding site" evidence="11">
    <location>
        <position position="30"/>
    </location>
    <ligand>
        <name>NAD(+)</name>
        <dbReference type="ChEBI" id="CHEBI:57540"/>
    </ligand>
</feature>
<dbReference type="Gene3D" id="1.20.5.100">
    <property type="entry name" value="Cytochrome c1, transmembrane anchor, C-terminal"/>
    <property type="match status" value="1"/>
</dbReference>
<dbReference type="GO" id="GO:0003979">
    <property type="term" value="F:UDP-glucose 6-dehydrogenase activity"/>
    <property type="evidence" value="ECO:0007669"/>
    <property type="project" value="UniProtKB-EC"/>
</dbReference>
<feature type="domain" description="UDP-glucose/GDP-mannose dehydrogenase C-terminal" evidence="12">
    <location>
        <begin position="318"/>
        <end position="421"/>
    </location>
</feature>
<dbReference type="Pfam" id="PF00984">
    <property type="entry name" value="UDPG_MGDP_dh"/>
    <property type="match status" value="1"/>
</dbReference>
<dbReference type="Pfam" id="PF03720">
    <property type="entry name" value="UDPG_MGDP_dh_C"/>
    <property type="match status" value="1"/>
</dbReference>
<dbReference type="InterPro" id="IPR001732">
    <property type="entry name" value="UDP-Glc/GDP-Man_DH_N"/>
</dbReference>
<evidence type="ECO:0000256" key="5">
    <source>
        <dbReference type="ARBA" id="ARBA00023027"/>
    </source>
</evidence>
<feature type="binding site" evidence="11">
    <location>
        <position position="267"/>
    </location>
    <ligand>
        <name>NAD(+)</name>
        <dbReference type="ChEBI" id="CHEBI:57540"/>
    </ligand>
</feature>
<dbReference type="EC" id="1.1.1.22" evidence="3 8"/>
<feature type="binding site" evidence="10">
    <location>
        <position position="261"/>
    </location>
    <ligand>
        <name>substrate</name>
    </ligand>
</feature>
<proteinExistence type="inferred from homology"/>
<comment type="catalytic activity">
    <reaction evidence="6 8">
        <text>UDP-alpha-D-glucose + 2 NAD(+) + H2O = UDP-alpha-D-glucuronate + 2 NADH + 3 H(+)</text>
        <dbReference type="Rhea" id="RHEA:23596"/>
        <dbReference type="ChEBI" id="CHEBI:15377"/>
        <dbReference type="ChEBI" id="CHEBI:15378"/>
        <dbReference type="ChEBI" id="CHEBI:57540"/>
        <dbReference type="ChEBI" id="CHEBI:57945"/>
        <dbReference type="ChEBI" id="CHEBI:58052"/>
        <dbReference type="ChEBI" id="CHEBI:58885"/>
        <dbReference type="EC" id="1.1.1.22"/>
    </reaction>
</comment>
<comment type="pathway">
    <text evidence="1">Nucleotide-sugar biosynthesis; UDP-alpha-D-glucuronate biosynthesis; UDP-alpha-D-glucuronate from UDP-alpha-D-glucose: step 1/1.</text>
</comment>
<dbReference type="GO" id="GO:0000271">
    <property type="term" value="P:polysaccharide biosynthetic process"/>
    <property type="evidence" value="ECO:0007669"/>
    <property type="project" value="InterPro"/>
</dbReference>
<protein>
    <recommendedName>
        <fullName evidence="3 8">UDP-glucose 6-dehydrogenase</fullName>
        <ecNumber evidence="3 8">1.1.1.22</ecNumber>
    </recommendedName>
</protein>
<feature type="binding site" evidence="11">
    <location>
        <position position="124"/>
    </location>
    <ligand>
        <name>NAD(+)</name>
        <dbReference type="ChEBI" id="CHEBI:57540"/>
    </ligand>
</feature>
<feature type="binding site" evidence="11">
    <location>
        <position position="159"/>
    </location>
    <ligand>
        <name>NAD(+)</name>
        <dbReference type="ChEBI" id="CHEBI:57540"/>
    </ligand>
</feature>
<evidence type="ECO:0000256" key="3">
    <source>
        <dbReference type="ARBA" id="ARBA00012954"/>
    </source>
</evidence>
<dbReference type="Pfam" id="PF03721">
    <property type="entry name" value="UDPG_MGDP_dh_N"/>
    <property type="match status" value="1"/>
</dbReference>
<keyword evidence="5 8" id="KW-0520">NAD</keyword>
<dbReference type="InterPro" id="IPR036291">
    <property type="entry name" value="NAD(P)-bd_dom_sf"/>
</dbReference>
<comment type="similarity">
    <text evidence="2 8">Belongs to the UDP-glucose/GDP-mannose dehydrogenase family.</text>
</comment>
<feature type="active site" description="Nucleophile" evidence="9">
    <location>
        <position position="264"/>
    </location>
</feature>
<feature type="binding site" evidence="10">
    <location>
        <position position="208"/>
    </location>
    <ligand>
        <name>substrate</name>
    </ligand>
</feature>
<organism evidence="13">
    <name type="scientific">candidate division WWE3 bacterium</name>
    <dbReference type="NCBI Taxonomy" id="2053526"/>
    <lineage>
        <taxon>Bacteria</taxon>
        <taxon>Katanobacteria</taxon>
    </lineage>
</organism>
<feature type="binding site" evidence="11">
    <location>
        <position position="332"/>
    </location>
    <ligand>
        <name>NAD(+)</name>
        <dbReference type="ChEBI" id="CHEBI:57540"/>
    </ligand>
</feature>